<organism evidence="4 5">
    <name type="scientific">Phaedon cochleariae</name>
    <name type="common">Mustard beetle</name>
    <dbReference type="NCBI Taxonomy" id="80249"/>
    <lineage>
        <taxon>Eukaryota</taxon>
        <taxon>Metazoa</taxon>
        <taxon>Ecdysozoa</taxon>
        <taxon>Arthropoda</taxon>
        <taxon>Hexapoda</taxon>
        <taxon>Insecta</taxon>
        <taxon>Pterygota</taxon>
        <taxon>Neoptera</taxon>
        <taxon>Endopterygota</taxon>
        <taxon>Coleoptera</taxon>
        <taxon>Polyphaga</taxon>
        <taxon>Cucujiformia</taxon>
        <taxon>Chrysomeloidea</taxon>
        <taxon>Chrysomelidae</taxon>
        <taxon>Chrysomelinae</taxon>
        <taxon>Chrysomelini</taxon>
        <taxon>Phaedon</taxon>
    </lineage>
</organism>
<feature type="domain" description="BTB" evidence="3">
    <location>
        <begin position="29"/>
        <end position="95"/>
    </location>
</feature>
<evidence type="ECO:0000256" key="1">
    <source>
        <dbReference type="SAM" id="MobiDB-lite"/>
    </source>
</evidence>
<feature type="region of interest" description="Disordered" evidence="1">
    <location>
        <begin position="347"/>
        <end position="381"/>
    </location>
</feature>
<evidence type="ECO:0000259" key="3">
    <source>
        <dbReference type="PROSITE" id="PS50097"/>
    </source>
</evidence>
<dbReference type="AlphaFoldDB" id="A0A9N9WWZ4"/>
<dbReference type="Proteomes" id="UP001153737">
    <property type="component" value="Chromosome 1"/>
</dbReference>
<dbReference type="InterPro" id="IPR051481">
    <property type="entry name" value="BTB-POZ/Galectin-3-binding"/>
</dbReference>
<dbReference type="InterPro" id="IPR011333">
    <property type="entry name" value="SKP1/BTB/POZ_sf"/>
</dbReference>
<feature type="compositionally biased region" description="Basic residues" evidence="1">
    <location>
        <begin position="347"/>
        <end position="357"/>
    </location>
</feature>
<keyword evidence="2" id="KW-1133">Transmembrane helix</keyword>
<keyword evidence="5" id="KW-1185">Reference proteome</keyword>
<dbReference type="Gene3D" id="3.30.710.10">
    <property type="entry name" value="Potassium Channel Kv1.1, Chain A"/>
    <property type="match status" value="1"/>
</dbReference>
<dbReference type="PANTHER" id="PTHR24410:SF23">
    <property type="entry name" value="BTB DOMAIN-CONTAINING PROTEIN-RELATED"/>
    <property type="match status" value="1"/>
</dbReference>
<dbReference type="SMART" id="SM00225">
    <property type="entry name" value="BTB"/>
    <property type="match status" value="1"/>
</dbReference>
<keyword evidence="2" id="KW-0812">Transmembrane</keyword>
<feature type="region of interest" description="Disordered" evidence="1">
    <location>
        <begin position="129"/>
        <end position="242"/>
    </location>
</feature>
<evidence type="ECO:0000256" key="2">
    <source>
        <dbReference type="SAM" id="Phobius"/>
    </source>
</evidence>
<feature type="compositionally biased region" description="Polar residues" evidence="1">
    <location>
        <begin position="192"/>
        <end position="210"/>
    </location>
</feature>
<dbReference type="PROSITE" id="PS50097">
    <property type="entry name" value="BTB"/>
    <property type="match status" value="1"/>
</dbReference>
<reference evidence="4" key="2">
    <citation type="submission" date="2022-10" db="EMBL/GenBank/DDBJ databases">
        <authorList>
            <consortium name="ENA_rothamsted_submissions"/>
            <consortium name="culmorum"/>
            <person name="King R."/>
        </authorList>
    </citation>
    <scope>NUCLEOTIDE SEQUENCE</scope>
</reference>
<feature type="transmembrane region" description="Helical" evidence="2">
    <location>
        <begin position="428"/>
        <end position="447"/>
    </location>
</feature>
<name>A0A9N9WWZ4_PHACE</name>
<accession>A0A9N9WWZ4</accession>
<dbReference type="PANTHER" id="PTHR24410">
    <property type="entry name" value="HL07962P-RELATED"/>
    <property type="match status" value="1"/>
</dbReference>
<dbReference type="EMBL" id="OU896707">
    <property type="protein sequence ID" value="CAG9812451.1"/>
    <property type="molecule type" value="Genomic_DNA"/>
</dbReference>
<proteinExistence type="predicted"/>
<evidence type="ECO:0000313" key="5">
    <source>
        <dbReference type="Proteomes" id="UP001153737"/>
    </source>
</evidence>
<gene>
    <name evidence="4" type="ORF">PHAECO_LOCUS1013</name>
</gene>
<reference evidence="4" key="1">
    <citation type="submission" date="2022-01" db="EMBL/GenBank/DDBJ databases">
        <authorList>
            <person name="King R."/>
        </authorList>
    </citation>
    <scope>NUCLEOTIDE SEQUENCE</scope>
</reference>
<feature type="compositionally biased region" description="Polar residues" evidence="1">
    <location>
        <begin position="361"/>
        <end position="372"/>
    </location>
</feature>
<dbReference type="OrthoDB" id="6784427at2759"/>
<feature type="compositionally biased region" description="Polar residues" evidence="1">
    <location>
        <begin position="146"/>
        <end position="155"/>
    </location>
</feature>
<dbReference type="SUPFAM" id="SSF54695">
    <property type="entry name" value="POZ domain"/>
    <property type="match status" value="1"/>
</dbReference>
<dbReference type="Pfam" id="PF00651">
    <property type="entry name" value="BTB"/>
    <property type="match status" value="1"/>
</dbReference>
<sequence length="456" mass="52118">MGEKLLRWKSHQQNLYANLYCYYSNQEMVDTTLVFKDGEIKAHGIILSAGSRFFRNILNTNESEHKKSIIFESTPKKIMEYLLEFLYTGQVAVPVRALKKVLDAARQYEVRGIRTSNIDANSSLQILENGSDKISSPEERDATLENIEQNSSSSLVRRYRPNLRKNPISPKRNGNVESSPIASKSPKYARILNTSRESNISTSPNSTNGQDIELLPRKEHSGSGKYSRIASTSRENIQGHREKNVPMHDLVDSDDSDSTYIREPQEPCTSTIAKNPERGQEESDDAVEVVNMTCDQVVTLSTLSPTGLSKDLCQEEVSTSNNKNNTKQKRCENFLSTDDEEELVIKKSKRKKKHISHNKCSSKAQNPSSTHTEGVAKRISGKRKTKKYEKLICERPTHEVNEFCVLCFKFFKNTVQLNTRNHIQRSPFYLFIHFSVFWLLVVLYKMYSLSTFLDHL</sequence>
<evidence type="ECO:0000313" key="4">
    <source>
        <dbReference type="EMBL" id="CAG9812451.1"/>
    </source>
</evidence>
<dbReference type="InterPro" id="IPR000210">
    <property type="entry name" value="BTB/POZ_dom"/>
</dbReference>
<protein>
    <recommendedName>
        <fullName evidence="3">BTB domain-containing protein</fullName>
    </recommendedName>
</protein>
<keyword evidence="2" id="KW-0472">Membrane</keyword>